<dbReference type="EMBL" id="JAQIZZ010000001">
    <property type="protein sequence ID" value="KAJ5557454.1"/>
    <property type="molecule type" value="Genomic_DNA"/>
</dbReference>
<evidence type="ECO:0000313" key="2">
    <source>
        <dbReference type="Proteomes" id="UP001220324"/>
    </source>
</evidence>
<organism evidence="1 2">
    <name type="scientific">Penicillium frequentans</name>
    <dbReference type="NCBI Taxonomy" id="3151616"/>
    <lineage>
        <taxon>Eukaryota</taxon>
        <taxon>Fungi</taxon>
        <taxon>Dikarya</taxon>
        <taxon>Ascomycota</taxon>
        <taxon>Pezizomycotina</taxon>
        <taxon>Eurotiomycetes</taxon>
        <taxon>Eurotiomycetidae</taxon>
        <taxon>Eurotiales</taxon>
        <taxon>Aspergillaceae</taxon>
        <taxon>Penicillium</taxon>
    </lineage>
</organism>
<protein>
    <submittedName>
        <fullName evidence="1">Uncharacterized protein</fullName>
    </submittedName>
</protein>
<keyword evidence="2" id="KW-1185">Reference proteome</keyword>
<sequence length="89" mass="9622">MIPHLTSWAESAHTSEEIDLKNDGYKYTILAVINSDDVWAIAKYLFAKPKSLSSVVESLKPVPDSEVTNVRFQTANSGASGALKNSPGL</sequence>
<comment type="caution">
    <text evidence="1">The sequence shown here is derived from an EMBL/GenBank/DDBJ whole genome shotgun (WGS) entry which is preliminary data.</text>
</comment>
<accession>A0AAD6D7L2</accession>
<dbReference type="Proteomes" id="UP001220324">
    <property type="component" value="Unassembled WGS sequence"/>
</dbReference>
<proteinExistence type="predicted"/>
<name>A0AAD6D7L2_9EURO</name>
<dbReference type="AlphaFoldDB" id="A0AAD6D7L2"/>
<evidence type="ECO:0000313" key="1">
    <source>
        <dbReference type="EMBL" id="KAJ5557454.1"/>
    </source>
</evidence>
<gene>
    <name evidence="1" type="ORF">N7494_001369</name>
</gene>
<reference evidence="1 2" key="1">
    <citation type="journal article" date="2023" name="IMA Fungus">
        <title>Comparative genomic study of the Penicillium genus elucidates a diverse pangenome and 15 lateral gene transfer events.</title>
        <authorList>
            <person name="Petersen C."/>
            <person name="Sorensen T."/>
            <person name="Nielsen M.R."/>
            <person name="Sondergaard T.E."/>
            <person name="Sorensen J.L."/>
            <person name="Fitzpatrick D.A."/>
            <person name="Frisvad J.C."/>
            <person name="Nielsen K.L."/>
        </authorList>
    </citation>
    <scope>NUCLEOTIDE SEQUENCE [LARGE SCALE GENOMIC DNA]</scope>
    <source>
        <strain evidence="1 2">IBT 35679</strain>
    </source>
</reference>